<feature type="non-terminal residue" evidence="1">
    <location>
        <position position="1"/>
    </location>
</feature>
<protein>
    <submittedName>
        <fullName evidence="1">Uncharacterized protein</fullName>
    </submittedName>
</protein>
<feature type="non-terminal residue" evidence="1">
    <location>
        <position position="54"/>
    </location>
</feature>
<dbReference type="EMBL" id="JADCNM010000002">
    <property type="protein sequence ID" value="KAG0493803.1"/>
    <property type="molecule type" value="Genomic_DNA"/>
</dbReference>
<organism evidence="1 2">
    <name type="scientific">Vanilla planifolia</name>
    <name type="common">Vanilla</name>
    <dbReference type="NCBI Taxonomy" id="51239"/>
    <lineage>
        <taxon>Eukaryota</taxon>
        <taxon>Viridiplantae</taxon>
        <taxon>Streptophyta</taxon>
        <taxon>Embryophyta</taxon>
        <taxon>Tracheophyta</taxon>
        <taxon>Spermatophyta</taxon>
        <taxon>Magnoliopsida</taxon>
        <taxon>Liliopsida</taxon>
        <taxon>Asparagales</taxon>
        <taxon>Orchidaceae</taxon>
        <taxon>Vanilloideae</taxon>
        <taxon>Vanilleae</taxon>
        <taxon>Vanilla</taxon>
    </lineage>
</organism>
<gene>
    <name evidence="1" type="ORF">HPP92_004797</name>
</gene>
<evidence type="ECO:0000313" key="1">
    <source>
        <dbReference type="EMBL" id="KAG0493803.1"/>
    </source>
</evidence>
<sequence length="54" mass="5711">EVAVAGAASSEDTWLQGSLSLLPFTSTETLTSSTFTWVTRFDEGNALEVAATFP</sequence>
<dbReference type="Proteomes" id="UP000639772">
    <property type="component" value="Unassembled WGS sequence"/>
</dbReference>
<dbReference type="AlphaFoldDB" id="A0A835RXG5"/>
<name>A0A835RXG5_VANPL</name>
<accession>A0A835RXG5</accession>
<proteinExistence type="predicted"/>
<evidence type="ECO:0000313" key="2">
    <source>
        <dbReference type="Proteomes" id="UP000639772"/>
    </source>
</evidence>
<reference evidence="1 2" key="1">
    <citation type="journal article" date="2020" name="Nat. Food">
        <title>A phased Vanilla planifolia genome enables genetic improvement of flavour and production.</title>
        <authorList>
            <person name="Hasing T."/>
            <person name="Tang H."/>
            <person name="Brym M."/>
            <person name="Khazi F."/>
            <person name="Huang T."/>
            <person name="Chambers A.H."/>
        </authorList>
    </citation>
    <scope>NUCLEOTIDE SEQUENCE [LARGE SCALE GENOMIC DNA]</scope>
    <source>
        <tissue evidence="1">Leaf</tissue>
    </source>
</reference>
<comment type="caution">
    <text evidence="1">The sequence shown here is derived from an EMBL/GenBank/DDBJ whole genome shotgun (WGS) entry which is preliminary data.</text>
</comment>